<organism evidence="1 2">
    <name type="scientific">Pseudonocardia eucalypti</name>
    <dbReference type="NCBI Taxonomy" id="648755"/>
    <lineage>
        <taxon>Bacteria</taxon>
        <taxon>Bacillati</taxon>
        <taxon>Actinomycetota</taxon>
        <taxon>Actinomycetes</taxon>
        <taxon>Pseudonocardiales</taxon>
        <taxon>Pseudonocardiaceae</taxon>
        <taxon>Pseudonocardia</taxon>
    </lineage>
</organism>
<accession>A0ABP9QUF4</accession>
<dbReference type="EMBL" id="BAABJP010000037">
    <property type="protein sequence ID" value="GAA5167553.1"/>
    <property type="molecule type" value="Genomic_DNA"/>
</dbReference>
<proteinExistence type="predicted"/>
<evidence type="ECO:0000313" key="1">
    <source>
        <dbReference type="EMBL" id="GAA5167553.1"/>
    </source>
</evidence>
<dbReference type="Proteomes" id="UP001428817">
    <property type="component" value="Unassembled WGS sequence"/>
</dbReference>
<keyword evidence="2" id="KW-1185">Reference proteome</keyword>
<reference evidence="2" key="1">
    <citation type="journal article" date="2019" name="Int. J. Syst. Evol. Microbiol.">
        <title>The Global Catalogue of Microorganisms (GCM) 10K type strain sequencing project: providing services to taxonomists for standard genome sequencing and annotation.</title>
        <authorList>
            <consortium name="The Broad Institute Genomics Platform"/>
            <consortium name="The Broad Institute Genome Sequencing Center for Infectious Disease"/>
            <person name="Wu L."/>
            <person name="Ma J."/>
        </authorList>
    </citation>
    <scope>NUCLEOTIDE SEQUENCE [LARGE SCALE GENOMIC DNA]</scope>
    <source>
        <strain evidence="2">JCM 18303</strain>
    </source>
</reference>
<comment type="caution">
    <text evidence="1">The sequence shown here is derived from an EMBL/GenBank/DDBJ whole genome shotgun (WGS) entry which is preliminary data.</text>
</comment>
<dbReference type="RefSeq" id="WP_185059898.1">
    <property type="nucleotide sequence ID" value="NZ_BAABJP010000037.1"/>
</dbReference>
<evidence type="ECO:0000313" key="2">
    <source>
        <dbReference type="Proteomes" id="UP001428817"/>
    </source>
</evidence>
<gene>
    <name evidence="1" type="ORF">GCM10023321_60480</name>
</gene>
<sequence length="58" mass="6040">MVQVVGPPCGSSTSPVIEPGLLAADAQGIPCYLETSLAGNVSLYRRLGFQVNPSRNAH</sequence>
<dbReference type="Gene3D" id="3.40.630.30">
    <property type="match status" value="1"/>
</dbReference>
<protein>
    <submittedName>
        <fullName evidence="1">Uncharacterized protein</fullName>
    </submittedName>
</protein>
<name>A0ABP9QUF4_9PSEU</name>